<comment type="caution">
    <text evidence="2">The sequence shown here is derived from an EMBL/GenBank/DDBJ whole genome shotgun (WGS) entry which is preliminary data.</text>
</comment>
<feature type="region of interest" description="Disordered" evidence="1">
    <location>
        <begin position="45"/>
        <end position="73"/>
    </location>
</feature>
<name>A0ABQ2MYP4_9MICO</name>
<evidence type="ECO:0000313" key="2">
    <source>
        <dbReference type="EMBL" id="GGO61362.1"/>
    </source>
</evidence>
<accession>A0ABQ2MYP4</accession>
<keyword evidence="3" id="KW-1185">Reference proteome</keyword>
<gene>
    <name evidence="2" type="ORF">GCM10010910_08990</name>
</gene>
<dbReference type="RefSeq" id="WP_188700195.1">
    <property type="nucleotide sequence ID" value="NZ_BMMQ01000002.1"/>
</dbReference>
<reference evidence="3" key="1">
    <citation type="journal article" date="2019" name="Int. J. Syst. Evol. Microbiol.">
        <title>The Global Catalogue of Microorganisms (GCM) 10K type strain sequencing project: providing services to taxonomists for standard genome sequencing and annotation.</title>
        <authorList>
            <consortium name="The Broad Institute Genomics Platform"/>
            <consortium name="The Broad Institute Genome Sequencing Center for Infectious Disease"/>
            <person name="Wu L."/>
            <person name="Ma J."/>
        </authorList>
    </citation>
    <scope>NUCLEOTIDE SEQUENCE [LARGE SCALE GENOMIC DNA]</scope>
    <source>
        <strain evidence="3">CGMCC 4.7181</strain>
    </source>
</reference>
<organism evidence="2 3">
    <name type="scientific">Microbacterium nanhaiense</name>
    <dbReference type="NCBI Taxonomy" id="1301026"/>
    <lineage>
        <taxon>Bacteria</taxon>
        <taxon>Bacillati</taxon>
        <taxon>Actinomycetota</taxon>
        <taxon>Actinomycetes</taxon>
        <taxon>Micrococcales</taxon>
        <taxon>Microbacteriaceae</taxon>
        <taxon>Microbacterium</taxon>
    </lineage>
</organism>
<sequence>MAQKKPLRERIREAGGLYLYINTRLIKYAGPAARGPYGPRAEPPCGHCGRPKDEHIPGPDGGLRCPEGAGADA</sequence>
<evidence type="ECO:0000256" key="1">
    <source>
        <dbReference type="SAM" id="MobiDB-lite"/>
    </source>
</evidence>
<proteinExistence type="predicted"/>
<dbReference type="Proteomes" id="UP000638043">
    <property type="component" value="Unassembled WGS sequence"/>
</dbReference>
<protein>
    <submittedName>
        <fullName evidence="2">Uncharacterized protein</fullName>
    </submittedName>
</protein>
<evidence type="ECO:0000313" key="3">
    <source>
        <dbReference type="Proteomes" id="UP000638043"/>
    </source>
</evidence>
<dbReference type="EMBL" id="BMMQ01000002">
    <property type="protein sequence ID" value="GGO61362.1"/>
    <property type="molecule type" value="Genomic_DNA"/>
</dbReference>